<dbReference type="EMBL" id="CM042014">
    <property type="protein sequence ID" value="KAI3722307.1"/>
    <property type="molecule type" value="Genomic_DNA"/>
</dbReference>
<name>A0ACB9BJW0_CICIN</name>
<dbReference type="Proteomes" id="UP001055811">
    <property type="component" value="Linkage Group LG06"/>
</dbReference>
<proteinExistence type="predicted"/>
<keyword evidence="2" id="KW-1185">Reference proteome</keyword>
<organism evidence="1 2">
    <name type="scientific">Cichorium intybus</name>
    <name type="common">Chicory</name>
    <dbReference type="NCBI Taxonomy" id="13427"/>
    <lineage>
        <taxon>Eukaryota</taxon>
        <taxon>Viridiplantae</taxon>
        <taxon>Streptophyta</taxon>
        <taxon>Embryophyta</taxon>
        <taxon>Tracheophyta</taxon>
        <taxon>Spermatophyta</taxon>
        <taxon>Magnoliopsida</taxon>
        <taxon>eudicotyledons</taxon>
        <taxon>Gunneridae</taxon>
        <taxon>Pentapetalae</taxon>
        <taxon>asterids</taxon>
        <taxon>campanulids</taxon>
        <taxon>Asterales</taxon>
        <taxon>Asteraceae</taxon>
        <taxon>Cichorioideae</taxon>
        <taxon>Cichorieae</taxon>
        <taxon>Cichoriinae</taxon>
        <taxon>Cichorium</taxon>
    </lineage>
</organism>
<evidence type="ECO:0000313" key="1">
    <source>
        <dbReference type="EMBL" id="KAI3722307.1"/>
    </source>
</evidence>
<accession>A0ACB9BJW0</accession>
<reference evidence="2" key="1">
    <citation type="journal article" date="2022" name="Mol. Ecol. Resour.">
        <title>The genomes of chicory, endive, great burdock and yacon provide insights into Asteraceae palaeo-polyploidization history and plant inulin production.</title>
        <authorList>
            <person name="Fan W."/>
            <person name="Wang S."/>
            <person name="Wang H."/>
            <person name="Wang A."/>
            <person name="Jiang F."/>
            <person name="Liu H."/>
            <person name="Zhao H."/>
            <person name="Xu D."/>
            <person name="Zhang Y."/>
        </authorList>
    </citation>
    <scope>NUCLEOTIDE SEQUENCE [LARGE SCALE GENOMIC DNA]</scope>
    <source>
        <strain evidence="2">cv. Punajuju</strain>
    </source>
</reference>
<gene>
    <name evidence="1" type="ORF">L2E82_33339</name>
</gene>
<protein>
    <submittedName>
        <fullName evidence="1">Uncharacterized protein</fullName>
    </submittedName>
</protein>
<evidence type="ECO:0000313" key="2">
    <source>
        <dbReference type="Proteomes" id="UP001055811"/>
    </source>
</evidence>
<comment type="caution">
    <text evidence="1">The sequence shown here is derived from an EMBL/GenBank/DDBJ whole genome shotgun (WGS) entry which is preliminary data.</text>
</comment>
<reference evidence="1 2" key="2">
    <citation type="journal article" date="2022" name="Mol. Ecol. Resour.">
        <title>The genomes of chicory, endive, great burdock and yacon provide insights into Asteraceae paleo-polyploidization history and plant inulin production.</title>
        <authorList>
            <person name="Fan W."/>
            <person name="Wang S."/>
            <person name="Wang H."/>
            <person name="Wang A."/>
            <person name="Jiang F."/>
            <person name="Liu H."/>
            <person name="Zhao H."/>
            <person name="Xu D."/>
            <person name="Zhang Y."/>
        </authorList>
    </citation>
    <scope>NUCLEOTIDE SEQUENCE [LARGE SCALE GENOMIC DNA]</scope>
    <source>
        <strain evidence="2">cv. Punajuju</strain>
        <tissue evidence="1">Leaves</tissue>
    </source>
</reference>
<sequence>MDNFAPDTFHGISSFVATAGLCATRIFSQYNASIIPPMNVYQTTSDLDSVSIDDLIHGFPSPWSSDD</sequence>